<dbReference type="AlphaFoldDB" id="A0A098S4I7"/>
<comment type="caution">
    <text evidence="2">The sequence shown here is derived from an EMBL/GenBank/DDBJ whole genome shotgun (WGS) entry which is preliminary data.</text>
</comment>
<dbReference type="EMBL" id="JPOS01000039">
    <property type="protein sequence ID" value="KGE86926.1"/>
    <property type="molecule type" value="Genomic_DNA"/>
</dbReference>
<evidence type="ECO:0000256" key="1">
    <source>
        <dbReference type="SAM" id="MobiDB-lite"/>
    </source>
</evidence>
<reference evidence="2 3" key="1">
    <citation type="journal article" date="2014" name="Int. J. Syst. Evol. Microbiol.">
        <title>Phaeodactylibacter xiamenensis gen. nov., sp. nov., a member of the family Saprospiraceae isolated from the marine alga Phaeodactylum tricornutum.</title>
        <authorList>
            <person name="Chen Z.Jr."/>
            <person name="Lei X."/>
            <person name="Lai Q."/>
            <person name="Li Y."/>
            <person name="Zhang B."/>
            <person name="Zhang J."/>
            <person name="Zhang H."/>
            <person name="Yang L."/>
            <person name="Zheng W."/>
            <person name="Tian Y."/>
            <person name="Yu Z."/>
            <person name="Xu H.Jr."/>
            <person name="Zheng T."/>
        </authorList>
    </citation>
    <scope>NUCLEOTIDE SEQUENCE [LARGE SCALE GENOMIC DNA]</scope>
    <source>
        <strain evidence="2 3">KD52</strain>
    </source>
</reference>
<feature type="region of interest" description="Disordered" evidence="1">
    <location>
        <begin position="40"/>
        <end position="60"/>
    </location>
</feature>
<dbReference type="Proteomes" id="UP000029736">
    <property type="component" value="Unassembled WGS sequence"/>
</dbReference>
<keyword evidence="3" id="KW-1185">Reference proteome</keyword>
<organism evidence="2 3">
    <name type="scientific">Phaeodactylibacter xiamenensis</name>
    <dbReference type="NCBI Taxonomy" id="1524460"/>
    <lineage>
        <taxon>Bacteria</taxon>
        <taxon>Pseudomonadati</taxon>
        <taxon>Bacteroidota</taxon>
        <taxon>Saprospiria</taxon>
        <taxon>Saprospirales</taxon>
        <taxon>Haliscomenobacteraceae</taxon>
        <taxon>Phaeodactylibacter</taxon>
    </lineage>
</organism>
<name>A0A098S4I7_9BACT</name>
<gene>
    <name evidence="2" type="ORF">IX84_17910</name>
</gene>
<proteinExistence type="predicted"/>
<sequence>MHSLFKDYFNIKAISNAKDEDSLQCQEAFQAHWLWQDQAVPGKDFAHDAQQKQKSETPPA</sequence>
<evidence type="ECO:0000313" key="2">
    <source>
        <dbReference type="EMBL" id="KGE86926.1"/>
    </source>
</evidence>
<feature type="compositionally biased region" description="Basic and acidic residues" evidence="1">
    <location>
        <begin position="44"/>
        <end position="60"/>
    </location>
</feature>
<evidence type="ECO:0000313" key="3">
    <source>
        <dbReference type="Proteomes" id="UP000029736"/>
    </source>
</evidence>
<accession>A0A098S4I7</accession>
<dbReference type="STRING" id="1524460.IX84_17910"/>
<protein>
    <submittedName>
        <fullName evidence="2">Uncharacterized protein</fullName>
    </submittedName>
</protein>